<keyword evidence="4 6" id="KW-0274">FAD</keyword>
<dbReference type="SUPFAM" id="SSF54373">
    <property type="entry name" value="FAD-linked reductases, C-terminal domain"/>
    <property type="match status" value="1"/>
</dbReference>
<dbReference type="OrthoDB" id="269227at2759"/>
<dbReference type="RefSeq" id="XP_041557646.1">
    <property type="nucleotide sequence ID" value="XM_041705130.1"/>
</dbReference>
<dbReference type="Gene3D" id="3.50.50.60">
    <property type="entry name" value="FAD/NAD(P)-binding domain"/>
    <property type="match status" value="1"/>
</dbReference>
<feature type="domain" description="Glucose-methanol-choline oxidoreductase N-terminal" evidence="7">
    <location>
        <begin position="263"/>
        <end position="277"/>
    </location>
</feature>
<dbReference type="GeneID" id="64975457"/>
<keyword evidence="3" id="KW-0285">Flavoprotein</keyword>
<evidence type="ECO:0000256" key="3">
    <source>
        <dbReference type="ARBA" id="ARBA00022630"/>
    </source>
</evidence>
<dbReference type="Pfam" id="PF00732">
    <property type="entry name" value="GMC_oxred_N"/>
    <property type="match status" value="1"/>
</dbReference>
<dbReference type="PROSITE" id="PS00624">
    <property type="entry name" value="GMC_OXRED_2"/>
    <property type="match status" value="1"/>
</dbReference>
<dbReference type="Gene3D" id="3.30.560.10">
    <property type="entry name" value="Glucose Oxidase, domain 3"/>
    <property type="match status" value="1"/>
</dbReference>
<reference evidence="8" key="1">
    <citation type="submission" date="2021-01" db="EMBL/GenBank/DDBJ databases">
        <authorList>
            <consortium name="Aspergillus puulaauensis MK2 genome sequencing consortium"/>
            <person name="Kazuki M."/>
            <person name="Futagami T."/>
        </authorList>
    </citation>
    <scope>NUCLEOTIDE SEQUENCE</scope>
    <source>
        <strain evidence="8">MK2</strain>
    </source>
</reference>
<proteinExistence type="inferred from homology"/>
<evidence type="ECO:0000256" key="4">
    <source>
        <dbReference type="ARBA" id="ARBA00022827"/>
    </source>
</evidence>
<organism evidence="8 9">
    <name type="scientific">Aspergillus puulaauensis</name>
    <dbReference type="NCBI Taxonomy" id="1220207"/>
    <lineage>
        <taxon>Eukaryota</taxon>
        <taxon>Fungi</taxon>
        <taxon>Dikarya</taxon>
        <taxon>Ascomycota</taxon>
        <taxon>Pezizomycotina</taxon>
        <taxon>Eurotiomycetes</taxon>
        <taxon>Eurotiomycetidae</taxon>
        <taxon>Eurotiales</taxon>
        <taxon>Aspergillaceae</taxon>
        <taxon>Aspergillus</taxon>
    </lineage>
</organism>
<keyword evidence="5" id="KW-0560">Oxidoreductase</keyword>
<feature type="binding site" evidence="6">
    <location>
        <position position="88"/>
    </location>
    <ligand>
        <name>FAD</name>
        <dbReference type="ChEBI" id="CHEBI:57692"/>
    </ligand>
</feature>
<reference evidence="8" key="2">
    <citation type="submission" date="2021-02" db="EMBL/GenBank/DDBJ databases">
        <title>Aspergillus puulaauensis MK2 genome sequence.</title>
        <authorList>
            <person name="Futagami T."/>
            <person name="Mori K."/>
            <person name="Kadooka C."/>
            <person name="Tanaka T."/>
        </authorList>
    </citation>
    <scope>NUCLEOTIDE SEQUENCE</scope>
    <source>
        <strain evidence="8">MK2</strain>
    </source>
</reference>
<gene>
    <name evidence="8" type="ORF">APUU_50163A</name>
</gene>
<dbReference type="Proteomes" id="UP000654913">
    <property type="component" value="Chromosome 5"/>
</dbReference>
<dbReference type="EMBL" id="AP024447">
    <property type="protein sequence ID" value="BCS25452.1"/>
    <property type="molecule type" value="Genomic_DNA"/>
</dbReference>
<evidence type="ECO:0000259" key="7">
    <source>
        <dbReference type="PROSITE" id="PS00624"/>
    </source>
</evidence>
<dbReference type="InterPro" id="IPR036188">
    <property type="entry name" value="FAD/NAD-bd_sf"/>
</dbReference>
<evidence type="ECO:0000313" key="9">
    <source>
        <dbReference type="Proteomes" id="UP000654913"/>
    </source>
</evidence>
<evidence type="ECO:0000256" key="2">
    <source>
        <dbReference type="ARBA" id="ARBA00010790"/>
    </source>
</evidence>
<dbReference type="InterPro" id="IPR000172">
    <property type="entry name" value="GMC_OxRdtase_N"/>
</dbReference>
<sequence>MAPALPPSADYVIVGGGTSGLVLASRLSEDPTASIVVVESGPDQTTNPEVRDPLVWRALSGSDLDWKPRTIPQEGLNNRTLDHPAGRVLGGSSTINGLVLTPPSPAGMDAWAKLGNPDWTWEVFKPYLQKSCTFPGKAAEGVIKTMEPTLVDGVNNTLAQAWIDAHAEEGYEQATDFEGEQQTIGVRPFIATIDPVTGMRSSADNTYGAVAGARPNVTIATEATVRRILFSESGAITASGVEVDWKGSTVIVGALKEVILAAGAFHTPKLLELSGVGDKERLRSLGIPVVLHSPGVGESFQNHTMGIIPVPLKDNPDLANVKPGIQALAFRQLDSDDIAEVLNQKQEWNGHEDIIKTLLQSPKEASAYSLIGMMQNLAIVVVMLTFPFSRGSVHISSADPDAPTRIDPRLLSSDLDIEFLARHVRDLRRLLSSPAFEPLIQSPREPAELAKLKTTLRESMASTAHHACGTAAMLPKECGGVVDQDLKVYGTTNLRIVDASVFPLIPHANPMATVYGVAERAADLIKGCCR</sequence>
<evidence type="ECO:0000256" key="5">
    <source>
        <dbReference type="ARBA" id="ARBA00023002"/>
    </source>
</evidence>
<feature type="binding site" evidence="6">
    <location>
        <position position="225"/>
    </location>
    <ligand>
        <name>FAD</name>
        <dbReference type="ChEBI" id="CHEBI:57692"/>
    </ligand>
</feature>
<dbReference type="KEGG" id="apuu:APUU_50163A"/>
<feature type="binding site" evidence="6">
    <location>
        <begin position="18"/>
        <end position="19"/>
    </location>
    <ligand>
        <name>FAD</name>
        <dbReference type="ChEBI" id="CHEBI:57692"/>
    </ligand>
</feature>
<name>A0A7R8AP03_9EURO</name>
<dbReference type="PIRSF" id="PIRSF000137">
    <property type="entry name" value="Alcohol_oxidase"/>
    <property type="match status" value="1"/>
</dbReference>
<dbReference type="InterPro" id="IPR012132">
    <property type="entry name" value="GMC_OxRdtase"/>
</dbReference>
<evidence type="ECO:0000256" key="1">
    <source>
        <dbReference type="ARBA" id="ARBA00001974"/>
    </source>
</evidence>
<dbReference type="GO" id="GO:0016614">
    <property type="term" value="F:oxidoreductase activity, acting on CH-OH group of donors"/>
    <property type="evidence" value="ECO:0007669"/>
    <property type="project" value="InterPro"/>
</dbReference>
<dbReference type="InterPro" id="IPR007867">
    <property type="entry name" value="GMC_OxRtase_C"/>
</dbReference>
<feature type="binding site" evidence="6">
    <location>
        <begin position="96"/>
        <end position="99"/>
    </location>
    <ligand>
        <name>FAD</name>
        <dbReference type="ChEBI" id="CHEBI:57692"/>
    </ligand>
</feature>
<dbReference type="SUPFAM" id="SSF51905">
    <property type="entry name" value="FAD/NAD(P)-binding domain"/>
    <property type="match status" value="1"/>
</dbReference>
<evidence type="ECO:0000256" key="6">
    <source>
        <dbReference type="PIRSR" id="PIRSR000137-2"/>
    </source>
</evidence>
<dbReference type="PANTHER" id="PTHR11552">
    <property type="entry name" value="GLUCOSE-METHANOL-CHOLINE GMC OXIDOREDUCTASE"/>
    <property type="match status" value="1"/>
</dbReference>
<dbReference type="Pfam" id="PF05199">
    <property type="entry name" value="GMC_oxred_C"/>
    <property type="match status" value="1"/>
</dbReference>
<dbReference type="PANTHER" id="PTHR11552:SF201">
    <property type="entry name" value="GLUCOSE-METHANOL-CHOLINE OXIDOREDUCTASE N-TERMINAL DOMAIN-CONTAINING PROTEIN"/>
    <property type="match status" value="1"/>
</dbReference>
<dbReference type="AlphaFoldDB" id="A0A7R8AP03"/>
<dbReference type="GO" id="GO:0050660">
    <property type="term" value="F:flavin adenine dinucleotide binding"/>
    <property type="evidence" value="ECO:0007669"/>
    <property type="project" value="InterPro"/>
</dbReference>
<keyword evidence="9" id="KW-1185">Reference proteome</keyword>
<protein>
    <recommendedName>
        <fullName evidence="7">Glucose-methanol-choline oxidoreductase N-terminal domain-containing protein</fullName>
    </recommendedName>
</protein>
<accession>A0A7R8AP03</accession>
<evidence type="ECO:0000313" key="8">
    <source>
        <dbReference type="EMBL" id="BCS25452.1"/>
    </source>
</evidence>
<comment type="similarity">
    <text evidence="2">Belongs to the GMC oxidoreductase family.</text>
</comment>
<comment type="cofactor">
    <cofactor evidence="1 6">
        <name>FAD</name>
        <dbReference type="ChEBI" id="CHEBI:57692"/>
    </cofactor>
</comment>